<dbReference type="AlphaFoldDB" id="A0A418N8W9"/>
<evidence type="ECO:0008006" key="5">
    <source>
        <dbReference type="Google" id="ProtNLM"/>
    </source>
</evidence>
<dbReference type="InterPro" id="IPR029058">
    <property type="entry name" value="AB_hydrolase_fold"/>
</dbReference>
<reference evidence="2 4" key="2">
    <citation type="submission" date="2019-07" db="EMBL/GenBank/DDBJ databases">
        <title>Draft genome of two Muricauda strains isolated from deep sea.</title>
        <authorList>
            <person name="Sun C."/>
        </authorList>
    </citation>
    <scope>NUCLEOTIDE SEQUENCE [LARGE SCALE GENOMIC DNA]</scope>
    <source>
        <strain evidence="2 4">NH166</strain>
    </source>
</reference>
<dbReference type="RefSeq" id="WP_119639342.1">
    <property type="nucleotide sequence ID" value="NZ_QXFJ01000015.1"/>
</dbReference>
<dbReference type="Proteomes" id="UP000321528">
    <property type="component" value="Unassembled WGS sequence"/>
</dbReference>
<organism evidence="1 3">
    <name type="scientific">Flagellimonas aequoris</name>
    <dbReference type="NCBI Taxonomy" id="2306997"/>
    <lineage>
        <taxon>Bacteria</taxon>
        <taxon>Pseudomonadati</taxon>
        <taxon>Bacteroidota</taxon>
        <taxon>Flavobacteriia</taxon>
        <taxon>Flavobacteriales</taxon>
        <taxon>Flavobacteriaceae</taxon>
        <taxon>Flagellimonas</taxon>
    </lineage>
</organism>
<name>A0A418N8W9_9FLAO</name>
<proteinExistence type="predicted"/>
<sequence>MIIQGTKDEIIPKESSSSIYEVIKGQQKSKSVMLVNANHSMQLVENNDFPYWPMPHPKYMPTIMEWLDGL</sequence>
<protein>
    <recommendedName>
        <fullName evidence="5">Peptidase S9 prolyl oligopeptidase catalytic domain-containing protein</fullName>
    </recommendedName>
</protein>
<keyword evidence="4" id="KW-1185">Reference proteome</keyword>
<gene>
    <name evidence="1" type="ORF">D2U88_05705</name>
    <name evidence="2" type="ORF">FQ019_05660</name>
</gene>
<evidence type="ECO:0000313" key="2">
    <source>
        <dbReference type="EMBL" id="TXK03720.1"/>
    </source>
</evidence>
<comment type="caution">
    <text evidence="1">The sequence shown here is derived from an EMBL/GenBank/DDBJ whole genome shotgun (WGS) entry which is preliminary data.</text>
</comment>
<dbReference type="SUPFAM" id="SSF53474">
    <property type="entry name" value="alpha/beta-Hydrolases"/>
    <property type="match status" value="1"/>
</dbReference>
<evidence type="ECO:0000313" key="3">
    <source>
        <dbReference type="Proteomes" id="UP000284189"/>
    </source>
</evidence>
<evidence type="ECO:0000313" key="1">
    <source>
        <dbReference type="EMBL" id="RIV71952.1"/>
    </source>
</evidence>
<accession>A0A418N8W9</accession>
<dbReference type="Gene3D" id="3.40.50.1820">
    <property type="entry name" value="alpha/beta hydrolase"/>
    <property type="match status" value="1"/>
</dbReference>
<reference evidence="1 3" key="1">
    <citation type="submission" date="2018-08" db="EMBL/GenBank/DDBJ databases">
        <title>Proposal of Muricauda 72 sp.nov. and Muricauda NH166 sp.nov., isolated from seawater.</title>
        <authorList>
            <person name="Cheng H."/>
            <person name="Wu Y.-H."/>
            <person name="Guo L.-L."/>
            <person name="Xu X.-W."/>
        </authorList>
    </citation>
    <scope>NUCLEOTIDE SEQUENCE [LARGE SCALE GENOMIC DNA]</scope>
    <source>
        <strain evidence="1 3">NH166</strain>
    </source>
</reference>
<evidence type="ECO:0000313" key="4">
    <source>
        <dbReference type="Proteomes" id="UP000321528"/>
    </source>
</evidence>
<dbReference type="Proteomes" id="UP000284189">
    <property type="component" value="Unassembled WGS sequence"/>
</dbReference>
<dbReference type="EMBL" id="VNWL01000014">
    <property type="protein sequence ID" value="TXK03720.1"/>
    <property type="molecule type" value="Genomic_DNA"/>
</dbReference>
<dbReference type="EMBL" id="QXFJ01000015">
    <property type="protein sequence ID" value="RIV71952.1"/>
    <property type="molecule type" value="Genomic_DNA"/>
</dbReference>